<proteinExistence type="predicted"/>
<sequence length="327" mass="37065">MYKRYICQRVRPQRSCSRKAMCETANNFHPNQGIFQKLNSSKSKMRGNKKVPRSSHRNLAGITNYRSVPMKPSDLSVRQLKMMAMQLMPSQKPEAPINKTFDPKRIYQNGMSFFKKNSCSNKAQLREGVQASNSKLSQLRLQKISLQKEILQNSIHLDNLLRNICNEEDQENIPPNRSALNLVSTNKTSTSPECTLCHCEIPSIELSSRGLRQKPKLFKRPGTGLDQDLAGLKNSIKLLKRGITNAKYRIEKEKIKTGPLKAINQLILKANKLVDDHQPEPGDSRHQPVNIQVMNGSQSEIGFFSPCKQYLEIEGEDGEAKPHGVEK</sequence>
<organism evidence="1 2">
    <name type="scientific">Euplotes crassus</name>
    <dbReference type="NCBI Taxonomy" id="5936"/>
    <lineage>
        <taxon>Eukaryota</taxon>
        <taxon>Sar</taxon>
        <taxon>Alveolata</taxon>
        <taxon>Ciliophora</taxon>
        <taxon>Intramacronucleata</taxon>
        <taxon>Spirotrichea</taxon>
        <taxon>Hypotrichia</taxon>
        <taxon>Euplotida</taxon>
        <taxon>Euplotidae</taxon>
        <taxon>Moneuplotes</taxon>
    </lineage>
</organism>
<protein>
    <submittedName>
        <fullName evidence="1">Uncharacterized protein</fullName>
    </submittedName>
</protein>
<reference evidence="1" key="1">
    <citation type="submission" date="2023-07" db="EMBL/GenBank/DDBJ databases">
        <authorList>
            <consortium name="AG Swart"/>
            <person name="Singh M."/>
            <person name="Singh A."/>
            <person name="Seah K."/>
            <person name="Emmerich C."/>
        </authorList>
    </citation>
    <scope>NUCLEOTIDE SEQUENCE</scope>
    <source>
        <strain evidence="1">DP1</strain>
    </source>
</reference>
<dbReference type="AlphaFoldDB" id="A0AAD1XBT2"/>
<dbReference type="EMBL" id="CAMPGE010009634">
    <property type="protein sequence ID" value="CAI2368500.1"/>
    <property type="molecule type" value="Genomic_DNA"/>
</dbReference>
<evidence type="ECO:0000313" key="2">
    <source>
        <dbReference type="Proteomes" id="UP001295684"/>
    </source>
</evidence>
<evidence type="ECO:0000313" key="1">
    <source>
        <dbReference type="EMBL" id="CAI2368500.1"/>
    </source>
</evidence>
<comment type="caution">
    <text evidence="1">The sequence shown here is derived from an EMBL/GenBank/DDBJ whole genome shotgun (WGS) entry which is preliminary data.</text>
</comment>
<dbReference type="Proteomes" id="UP001295684">
    <property type="component" value="Unassembled WGS sequence"/>
</dbReference>
<keyword evidence="2" id="KW-1185">Reference proteome</keyword>
<gene>
    <name evidence="1" type="ORF">ECRASSUSDP1_LOCUS9793</name>
</gene>
<name>A0AAD1XBT2_EUPCR</name>
<accession>A0AAD1XBT2</accession>